<name>A0ACC0NLU8_RHOML</name>
<accession>A0ACC0NLU8</accession>
<evidence type="ECO:0000313" key="1">
    <source>
        <dbReference type="EMBL" id="KAI8554205.1"/>
    </source>
</evidence>
<evidence type="ECO:0000313" key="2">
    <source>
        <dbReference type="Proteomes" id="UP001062846"/>
    </source>
</evidence>
<gene>
    <name evidence="1" type="ORF">RHMOL_Rhmol05G0080600</name>
</gene>
<protein>
    <submittedName>
        <fullName evidence="1">Uncharacterized protein</fullName>
    </submittedName>
</protein>
<sequence>MLRGYSLVIGSSVTTNTNTTTDEPRKNGLRRGKWVLRSVRRPRGQRLSLKLEPTTPISKRTRAGPSPMPSANSVTGENNVQVVLF</sequence>
<keyword evidence="2" id="KW-1185">Reference proteome</keyword>
<dbReference type="Proteomes" id="UP001062846">
    <property type="component" value="Chromosome 5"/>
</dbReference>
<reference evidence="1" key="1">
    <citation type="submission" date="2022-02" db="EMBL/GenBank/DDBJ databases">
        <title>Plant Genome Project.</title>
        <authorList>
            <person name="Zhang R.-G."/>
        </authorList>
    </citation>
    <scope>NUCLEOTIDE SEQUENCE</scope>
    <source>
        <strain evidence="1">AT1</strain>
    </source>
</reference>
<comment type="caution">
    <text evidence="1">The sequence shown here is derived from an EMBL/GenBank/DDBJ whole genome shotgun (WGS) entry which is preliminary data.</text>
</comment>
<dbReference type="EMBL" id="CM046392">
    <property type="protein sequence ID" value="KAI8554205.1"/>
    <property type="molecule type" value="Genomic_DNA"/>
</dbReference>
<proteinExistence type="predicted"/>
<organism evidence="1 2">
    <name type="scientific">Rhododendron molle</name>
    <name type="common">Chinese azalea</name>
    <name type="synonym">Azalea mollis</name>
    <dbReference type="NCBI Taxonomy" id="49168"/>
    <lineage>
        <taxon>Eukaryota</taxon>
        <taxon>Viridiplantae</taxon>
        <taxon>Streptophyta</taxon>
        <taxon>Embryophyta</taxon>
        <taxon>Tracheophyta</taxon>
        <taxon>Spermatophyta</taxon>
        <taxon>Magnoliopsida</taxon>
        <taxon>eudicotyledons</taxon>
        <taxon>Gunneridae</taxon>
        <taxon>Pentapetalae</taxon>
        <taxon>asterids</taxon>
        <taxon>Ericales</taxon>
        <taxon>Ericaceae</taxon>
        <taxon>Ericoideae</taxon>
        <taxon>Rhodoreae</taxon>
        <taxon>Rhododendron</taxon>
    </lineage>
</organism>